<evidence type="ECO:0000313" key="6">
    <source>
        <dbReference type="EMBL" id="MFC3442781.1"/>
    </source>
</evidence>
<dbReference type="EMBL" id="JBHRVU010000004">
    <property type="protein sequence ID" value="MFC3442781.1"/>
    <property type="molecule type" value="Genomic_DNA"/>
</dbReference>
<keyword evidence="7" id="KW-1185">Reference proteome</keyword>
<name>A0ABV7NKW3_9SPHN</name>
<gene>
    <name evidence="6" type="ORF">ACFOKF_16530</name>
</gene>
<proteinExistence type="predicted"/>
<evidence type="ECO:0000256" key="3">
    <source>
        <dbReference type="ARBA" id="ARBA00022801"/>
    </source>
</evidence>
<comment type="caution">
    <text evidence="6">The sequence shown here is derived from an EMBL/GenBank/DDBJ whole genome shotgun (WGS) entry which is preliminary data.</text>
</comment>
<dbReference type="GO" id="GO:0008233">
    <property type="term" value="F:peptidase activity"/>
    <property type="evidence" value="ECO:0007669"/>
    <property type="project" value="UniProtKB-KW"/>
</dbReference>
<dbReference type="GO" id="GO:0006508">
    <property type="term" value="P:proteolysis"/>
    <property type="evidence" value="ECO:0007669"/>
    <property type="project" value="UniProtKB-KW"/>
</dbReference>
<dbReference type="Proteomes" id="UP001595681">
    <property type="component" value="Unassembled WGS sequence"/>
</dbReference>
<evidence type="ECO:0000256" key="2">
    <source>
        <dbReference type="ARBA" id="ARBA00022670"/>
    </source>
</evidence>
<dbReference type="NCBIfam" id="NF045541">
    <property type="entry name" value="scaf_prot_MCP2"/>
    <property type="match status" value="1"/>
</dbReference>
<dbReference type="InterPro" id="IPR054613">
    <property type="entry name" value="Peptidase_S78_dom"/>
</dbReference>
<evidence type="ECO:0000313" key="7">
    <source>
        <dbReference type="Proteomes" id="UP001595681"/>
    </source>
</evidence>
<keyword evidence="1" id="KW-1188">Viral release from host cell</keyword>
<evidence type="ECO:0000256" key="4">
    <source>
        <dbReference type="SAM" id="MobiDB-lite"/>
    </source>
</evidence>
<dbReference type="EC" id="3.4.-.-" evidence="6"/>
<evidence type="ECO:0000259" key="5">
    <source>
        <dbReference type="Pfam" id="PF04586"/>
    </source>
</evidence>
<sequence length="732" mass="78211">MKQSQPAPRGDDARHRRNAPPLEPSAAPEPRVPETPVRTPERPAGGPPGIMTRQGPPDGDGAEQRQPQVGGRGIRSLTVTPESYDAAARTVRAILSAGTPVRRYYFTEELEISAEAIDLNRVSAGICPLLDTHNQYTVDAQLGRITDVTIEDGQLVGTLLFNDTDAGRAVEARVAAGELRAISIGYRVTKWQITATDDSGHETWRAVAWELLEASLVPVPADPNAVVRSAQGQNVHGATQEEEDMIRSAPGGGVAHPNANRGAAPGAQPAGDTTIVVEPNGSTRAEPHADAPQQRATPTIAASRILELCGRSAELGGDFQRDLIRDSEAGTLTEASMQERIANQLIESRQRPSIDARAAAHGTDDASYRQAIADAVTLRAHPSDALDDDASRPAAQRMAAARDFRGMTLMELARFHLGREGSDTRGMGRLEIAGAALGMQRFGALTTSDFAYALAAAANRRVRQAFAAAPQTFRSWISTDTLPDFKPNQIISLGDAPALLLVPEMGEFQRGAITDTGLNYRLQTYGRVIAISRQAIVNDDKGLFGRIPTMFGRKAADLESDLVYGTLLSNPLMGDGKALFHADHGNLASVGSAISVLSVSAGEVAMLQQKNDDGNILSLRPEFLIVGPLQKVAAQVFLTAVNAAKTSDVNPYPGNLQLVVEPRITGYQWFMATSPDAFETIVLAHLDGQEELFTETRVGFDVDGVEEKARLDVGAAAIDYRGLYRNPGAAPA</sequence>
<reference evidence="7" key="1">
    <citation type="journal article" date="2019" name="Int. J. Syst. Evol. Microbiol.">
        <title>The Global Catalogue of Microorganisms (GCM) 10K type strain sequencing project: providing services to taxonomists for standard genome sequencing and annotation.</title>
        <authorList>
            <consortium name="The Broad Institute Genomics Platform"/>
            <consortium name="The Broad Institute Genome Sequencing Center for Infectious Disease"/>
            <person name="Wu L."/>
            <person name="Ma J."/>
        </authorList>
    </citation>
    <scope>NUCLEOTIDE SEQUENCE [LARGE SCALE GENOMIC DNA]</scope>
    <source>
        <strain evidence="7">CCM 7491</strain>
    </source>
</reference>
<organism evidence="6 7">
    <name type="scientific">Sphingobium rhizovicinum</name>
    <dbReference type="NCBI Taxonomy" id="432308"/>
    <lineage>
        <taxon>Bacteria</taxon>
        <taxon>Pseudomonadati</taxon>
        <taxon>Pseudomonadota</taxon>
        <taxon>Alphaproteobacteria</taxon>
        <taxon>Sphingomonadales</taxon>
        <taxon>Sphingomonadaceae</taxon>
        <taxon>Sphingobium</taxon>
    </lineage>
</organism>
<feature type="domain" description="Prohead serine protease" evidence="5">
    <location>
        <begin position="142"/>
        <end position="228"/>
    </location>
</feature>
<feature type="region of interest" description="Disordered" evidence="4">
    <location>
        <begin position="1"/>
        <end position="77"/>
    </location>
</feature>
<dbReference type="Pfam" id="PF25209">
    <property type="entry name" value="Phage_capsid_4"/>
    <property type="match status" value="1"/>
</dbReference>
<accession>A0ABV7NKW3</accession>
<feature type="region of interest" description="Disordered" evidence="4">
    <location>
        <begin position="247"/>
        <end position="296"/>
    </location>
</feature>
<protein>
    <submittedName>
        <fullName evidence="6">Prohead protease/major capsid protein fusion protein</fullName>
        <ecNumber evidence="6">3.4.-.-</ecNumber>
    </submittedName>
</protein>
<keyword evidence="2 6" id="KW-0645">Protease</keyword>
<dbReference type="RefSeq" id="WP_380797027.1">
    <property type="nucleotide sequence ID" value="NZ_JBHRVU010000004.1"/>
</dbReference>
<keyword evidence="3 6" id="KW-0378">Hydrolase</keyword>
<dbReference type="Pfam" id="PF04586">
    <property type="entry name" value="Peptidase_S78"/>
    <property type="match status" value="1"/>
</dbReference>
<evidence type="ECO:0000256" key="1">
    <source>
        <dbReference type="ARBA" id="ARBA00022612"/>
    </source>
</evidence>